<protein>
    <submittedName>
        <fullName evidence="2">Uncharacterized protein</fullName>
    </submittedName>
</protein>
<name>A0A7W3MZV5_9ACTN</name>
<dbReference type="AlphaFoldDB" id="A0A7W3MZV5"/>
<proteinExistence type="predicted"/>
<feature type="compositionally biased region" description="Low complexity" evidence="1">
    <location>
        <begin position="25"/>
        <end position="35"/>
    </location>
</feature>
<evidence type="ECO:0000256" key="1">
    <source>
        <dbReference type="SAM" id="MobiDB-lite"/>
    </source>
</evidence>
<evidence type="ECO:0000313" key="2">
    <source>
        <dbReference type="EMBL" id="MBA9004939.1"/>
    </source>
</evidence>
<feature type="compositionally biased region" description="Basic and acidic residues" evidence="1">
    <location>
        <begin position="46"/>
        <end position="67"/>
    </location>
</feature>
<sequence length="119" mass="12245">MTEKSEQRIDDTPGAAGSVTESSDAAAEANPAEQAGGVAESLPGTDPDRAQRSSSADDRPPRHRTGEHSSMSSGAAVPEGGGGDYVDEFRPEPVRQVPSEGRQGAPEGETAQPTSPEED</sequence>
<keyword evidence="3" id="KW-1185">Reference proteome</keyword>
<dbReference type="Proteomes" id="UP000539313">
    <property type="component" value="Unassembled WGS sequence"/>
</dbReference>
<reference evidence="2 3" key="1">
    <citation type="submission" date="2020-08" db="EMBL/GenBank/DDBJ databases">
        <title>Sequencing the genomes of 1000 actinobacteria strains.</title>
        <authorList>
            <person name="Klenk H.-P."/>
        </authorList>
    </citation>
    <scope>NUCLEOTIDE SEQUENCE [LARGE SCALE GENOMIC DNA]</scope>
    <source>
        <strain evidence="2 3">DSM 45823</strain>
    </source>
</reference>
<feature type="compositionally biased region" description="Basic and acidic residues" evidence="1">
    <location>
        <begin position="1"/>
        <end position="11"/>
    </location>
</feature>
<gene>
    <name evidence="2" type="ORF">HNR21_003821</name>
</gene>
<dbReference type="EMBL" id="JACJII010000001">
    <property type="protein sequence ID" value="MBA9004939.1"/>
    <property type="molecule type" value="Genomic_DNA"/>
</dbReference>
<accession>A0A7W3MZV5</accession>
<dbReference type="RefSeq" id="WP_182706253.1">
    <property type="nucleotide sequence ID" value="NZ_JACJII010000001.1"/>
</dbReference>
<comment type="caution">
    <text evidence="2">The sequence shown here is derived from an EMBL/GenBank/DDBJ whole genome shotgun (WGS) entry which is preliminary data.</text>
</comment>
<evidence type="ECO:0000313" key="3">
    <source>
        <dbReference type="Proteomes" id="UP000539313"/>
    </source>
</evidence>
<organism evidence="2 3">
    <name type="scientific">Thermomonospora cellulosilytica</name>
    <dbReference type="NCBI Taxonomy" id="1411118"/>
    <lineage>
        <taxon>Bacteria</taxon>
        <taxon>Bacillati</taxon>
        <taxon>Actinomycetota</taxon>
        <taxon>Actinomycetes</taxon>
        <taxon>Streptosporangiales</taxon>
        <taxon>Thermomonosporaceae</taxon>
        <taxon>Thermomonospora</taxon>
    </lineage>
</organism>
<feature type="region of interest" description="Disordered" evidence="1">
    <location>
        <begin position="1"/>
        <end position="119"/>
    </location>
</feature>